<dbReference type="Gene3D" id="1.10.10.10">
    <property type="entry name" value="Winged helix-like DNA-binding domain superfamily/Winged helix DNA-binding domain"/>
    <property type="match status" value="1"/>
</dbReference>
<dbReference type="AlphaFoldDB" id="A0A199VBD1"/>
<feature type="domain" description="Peroxisomal membrane protein PEX14 central plants" evidence="18">
    <location>
        <begin position="148"/>
        <end position="266"/>
    </location>
</feature>
<keyword evidence="8 14" id="KW-0472">Membrane</keyword>
<comment type="similarity">
    <text evidence="2 14">Belongs to the peroxin-14 family.</text>
</comment>
<comment type="function">
    <text evidence="12 14">Component of the PEX13-PEX14 docking complex, a translocon channel that specifically mediates the import of peroxisomal cargo proteins bound to PEX5 receptor. The PEX13-PEX14 docking complex forms a large import pore which can be opened to a diameter of about 9 nm. Mechanistically, PEX5 receptor along with cargo proteins associates with the PEX14 subunit of the PEX13-PEX14 docking complex in the cytosol, leading to the insertion of the receptor into the organelle membrane with the concomitant translocation of the cargo into the peroxisome matrix.</text>
</comment>
<evidence type="ECO:0000313" key="20">
    <source>
        <dbReference type="Proteomes" id="UP000092600"/>
    </source>
</evidence>
<dbReference type="Proteomes" id="UP000092600">
    <property type="component" value="Unassembled WGS sequence"/>
</dbReference>
<keyword evidence="7" id="KW-0811">Translocation</keyword>
<dbReference type="InterPro" id="IPR054154">
    <property type="entry name" value="PEX14-like_M_plants"/>
</dbReference>
<evidence type="ECO:0000256" key="1">
    <source>
        <dbReference type="ARBA" id="ARBA00004549"/>
    </source>
</evidence>
<keyword evidence="4 16" id="KW-0812">Transmembrane</keyword>
<evidence type="ECO:0000256" key="6">
    <source>
        <dbReference type="ARBA" id="ARBA00022989"/>
    </source>
</evidence>
<evidence type="ECO:0000259" key="18">
    <source>
        <dbReference type="Pfam" id="PF23020"/>
    </source>
</evidence>
<name>A0A199VBD1_ANACO</name>
<evidence type="ECO:0000256" key="15">
    <source>
        <dbReference type="SAM" id="MobiDB-lite"/>
    </source>
</evidence>
<evidence type="ECO:0000313" key="19">
    <source>
        <dbReference type="EMBL" id="OAY74176.1"/>
    </source>
</evidence>
<feature type="compositionally biased region" description="Low complexity" evidence="15">
    <location>
        <begin position="434"/>
        <end position="447"/>
    </location>
</feature>
<keyword evidence="5 14" id="KW-0653">Protein transport</keyword>
<evidence type="ECO:0000256" key="12">
    <source>
        <dbReference type="ARBA" id="ARBA00053920"/>
    </source>
</evidence>
<feature type="compositionally biased region" description="Basic and acidic residues" evidence="15">
    <location>
        <begin position="13"/>
        <end position="22"/>
    </location>
</feature>
<protein>
    <recommendedName>
        <fullName evidence="10 14">Peroxisomal membrane protein PEX14</fullName>
    </recommendedName>
    <alternativeName>
        <fullName evidence="11 14">Peroxin-14</fullName>
    </alternativeName>
</protein>
<dbReference type="FunFam" id="1.10.10.10:FF:000217">
    <property type="entry name" value="Peroxisomal membrane protein PEX14"/>
    <property type="match status" value="1"/>
</dbReference>
<evidence type="ECO:0000256" key="5">
    <source>
        <dbReference type="ARBA" id="ARBA00022927"/>
    </source>
</evidence>
<dbReference type="GO" id="GO:0016560">
    <property type="term" value="P:protein import into peroxisome matrix, docking"/>
    <property type="evidence" value="ECO:0007669"/>
    <property type="project" value="UniProtKB-UniRule"/>
</dbReference>
<evidence type="ECO:0000256" key="7">
    <source>
        <dbReference type="ARBA" id="ARBA00023010"/>
    </source>
</evidence>
<evidence type="ECO:0000256" key="3">
    <source>
        <dbReference type="ARBA" id="ARBA00022448"/>
    </source>
</evidence>
<evidence type="ECO:0000256" key="10">
    <source>
        <dbReference type="ARBA" id="ARBA00029502"/>
    </source>
</evidence>
<dbReference type="InterPro" id="IPR036388">
    <property type="entry name" value="WH-like_DNA-bd_sf"/>
</dbReference>
<organism evidence="19 20">
    <name type="scientific">Ananas comosus</name>
    <name type="common">Pineapple</name>
    <name type="synonym">Ananas ananas</name>
    <dbReference type="NCBI Taxonomy" id="4615"/>
    <lineage>
        <taxon>Eukaryota</taxon>
        <taxon>Viridiplantae</taxon>
        <taxon>Streptophyta</taxon>
        <taxon>Embryophyta</taxon>
        <taxon>Tracheophyta</taxon>
        <taxon>Spermatophyta</taxon>
        <taxon>Magnoliopsida</taxon>
        <taxon>Liliopsida</taxon>
        <taxon>Poales</taxon>
        <taxon>Bromeliaceae</taxon>
        <taxon>Bromelioideae</taxon>
        <taxon>Ananas</taxon>
    </lineage>
</organism>
<feature type="domain" description="Peroxisome membrane anchor protein Pex14p N-terminal" evidence="17">
    <location>
        <begin position="34"/>
        <end position="78"/>
    </location>
</feature>
<dbReference type="EMBL" id="LSRQ01002466">
    <property type="protein sequence ID" value="OAY74176.1"/>
    <property type="molecule type" value="Genomic_DNA"/>
</dbReference>
<evidence type="ECO:0000256" key="13">
    <source>
        <dbReference type="ARBA" id="ARBA00064754"/>
    </source>
</evidence>
<keyword evidence="3 14" id="KW-0813">Transport</keyword>
<evidence type="ECO:0000256" key="16">
    <source>
        <dbReference type="SAM" id="Phobius"/>
    </source>
</evidence>
<dbReference type="Pfam" id="PF04695">
    <property type="entry name" value="Pex14_N"/>
    <property type="match status" value="1"/>
</dbReference>
<reference evidence="19 20" key="1">
    <citation type="journal article" date="2016" name="DNA Res.">
        <title>The draft genome of MD-2 pineapple using hybrid error correction of long reads.</title>
        <authorList>
            <person name="Redwan R.M."/>
            <person name="Saidin A."/>
            <person name="Kumar S.V."/>
        </authorList>
    </citation>
    <scope>NUCLEOTIDE SEQUENCE [LARGE SCALE GENOMIC DNA]</scope>
    <source>
        <strain evidence="20">cv. MD2</strain>
        <tissue evidence="19">Leaf</tissue>
    </source>
</reference>
<feature type="region of interest" description="Disordered" evidence="15">
    <location>
        <begin position="371"/>
        <end position="463"/>
    </location>
</feature>
<evidence type="ECO:0000256" key="9">
    <source>
        <dbReference type="ARBA" id="ARBA00023140"/>
    </source>
</evidence>
<evidence type="ECO:0000256" key="14">
    <source>
        <dbReference type="RuleBase" id="RU367032"/>
    </source>
</evidence>
<dbReference type="PANTHER" id="PTHR23058:SF0">
    <property type="entry name" value="PEROXISOMAL MEMBRANE PROTEIN PEX14"/>
    <property type="match status" value="1"/>
</dbReference>
<dbReference type="Pfam" id="PF23020">
    <property type="entry name" value="PEX14-like_2nd"/>
    <property type="match status" value="1"/>
</dbReference>
<evidence type="ECO:0000256" key="11">
    <source>
        <dbReference type="ARBA" id="ARBA00029691"/>
    </source>
</evidence>
<dbReference type="PANTHER" id="PTHR23058">
    <property type="entry name" value="PEROXISOMAL MEMBRANE PROTEIN PEX14"/>
    <property type="match status" value="1"/>
</dbReference>
<feature type="region of interest" description="Disordered" evidence="15">
    <location>
        <begin position="282"/>
        <end position="317"/>
    </location>
</feature>
<dbReference type="GO" id="GO:0005102">
    <property type="term" value="F:signaling receptor binding"/>
    <property type="evidence" value="ECO:0007669"/>
    <property type="project" value="TreeGrafter"/>
</dbReference>
<comment type="subunit">
    <text evidence="13">Interacts with PEX13; forming the PEX13-PEX14 docking complex. Interacts with PEX5 (via WxxxF/Y motifs).</text>
</comment>
<dbReference type="GO" id="GO:1990429">
    <property type="term" value="C:peroxisomal importomer complex"/>
    <property type="evidence" value="ECO:0007669"/>
    <property type="project" value="TreeGrafter"/>
</dbReference>
<comment type="subcellular location">
    <subcellularLocation>
        <location evidence="1">Peroxisome membrane</location>
        <topology evidence="1">Single-pass membrane protein</topology>
    </subcellularLocation>
</comment>
<evidence type="ECO:0000256" key="8">
    <source>
        <dbReference type="ARBA" id="ARBA00023136"/>
    </source>
</evidence>
<dbReference type="GO" id="GO:0005778">
    <property type="term" value="C:peroxisomal membrane"/>
    <property type="evidence" value="ECO:0007669"/>
    <property type="project" value="UniProtKB-SubCell"/>
</dbReference>
<feature type="transmembrane region" description="Helical" evidence="16">
    <location>
        <begin position="152"/>
        <end position="173"/>
    </location>
</feature>
<dbReference type="InterPro" id="IPR025655">
    <property type="entry name" value="PEX14"/>
</dbReference>
<evidence type="ECO:0000256" key="2">
    <source>
        <dbReference type="ARBA" id="ARBA00005443"/>
    </source>
</evidence>
<evidence type="ECO:0000256" key="4">
    <source>
        <dbReference type="ARBA" id="ARBA00022692"/>
    </source>
</evidence>
<keyword evidence="6 16" id="KW-1133">Transmembrane helix</keyword>
<evidence type="ECO:0000259" key="17">
    <source>
        <dbReference type="Pfam" id="PF04695"/>
    </source>
</evidence>
<keyword evidence="9 14" id="KW-0576">Peroxisome</keyword>
<gene>
    <name evidence="19" type="ORF">ACMD2_14113</name>
</gene>
<feature type="region of interest" description="Disordered" evidence="15">
    <location>
        <begin position="1"/>
        <end position="22"/>
    </location>
</feature>
<feature type="compositionally biased region" description="Polar residues" evidence="15">
    <location>
        <begin position="282"/>
        <end position="306"/>
    </location>
</feature>
<proteinExistence type="inferred from homology"/>
<dbReference type="STRING" id="4615.A0A199VBD1"/>
<dbReference type="InterPro" id="IPR006785">
    <property type="entry name" value="Pex14_N"/>
</dbReference>
<comment type="caution">
    <text evidence="19">The sequence shown here is derived from an EMBL/GenBank/DDBJ whole genome shotgun (WGS) entry which is preliminary data.</text>
</comment>
<accession>A0A199VBD1</accession>
<sequence length="463" mass="50509">MTDAELSKQPNGDAKDANNESLEKSAFAILQPIREDQIENAVKFLSHPKVRGSPVVHRRSFLEQKGLTKEEIDEAFRRVPDPSSNASSVEATTATTGSFIECSWLASNTNVAQTKPSTVMQPQRTGQAPQSAAALVNGAQMAQQTTLSRFRWYHALIAAGVLASSGVGAVVLFKNIVVPRLKAWIRKTVAEGDESEKEDKHSPKLAEEAAEAAKAAASAAAVVAKASQELLSSKNEERKYFEAFMGALDVQVKEMKSMSEALRKLESRKEDSFSREKLTEEYMQSTTRNGPVSNLWGNSQIMTTGQRGEKPPGYKTWDATQYTQQRPPSFAQESYSSSSQLNGSNYTHDFYSEPWLKKSTGKVTEIEPETVKATNERAGRGWVPPQPPSVVMPEAAAAIRQPKSSVLKQRSVDERSVESSSDGEEGVRKKAESSVEAGASSSAAVDASRSEIEEERSDAIEVN</sequence>